<feature type="compositionally biased region" description="Polar residues" evidence="1">
    <location>
        <begin position="579"/>
        <end position="589"/>
    </location>
</feature>
<dbReference type="SUPFAM" id="SSF63825">
    <property type="entry name" value="YWTD domain"/>
    <property type="match status" value="1"/>
</dbReference>
<sequence>MTRRSTWILRGTTSAGVAGALVAVAWMGPSALSASTAPAYQPVAFNLGVLVDNGVISPLVHLEQTVQAQNGNYYVDTDSNSPNYLIEVSGAAPHAVVGTIQLNGLGGQYLGDGVAVGNMLYYRNVTGMIPTGVTGVSACPVIAVNLQAFTSQNATASATSPSYDEWSTGSVPGSISCPPEPAGTQFSSTQHYAIAAVGPTVYWTGGSHVWAWDTTTNTVSAVVTASLTGSLAVDTIGGTVYAFVGETSPSPDIAMYNLGSGIPSSPVTTAAYSWSLPTGSSGLGDFQLDAGQNELWFVREFDTQVGYVSLPSLPIDNASSTSNVPSGQGAVYNIVNAPNGASQAESMTLDPTTGNLWVASGNVNGSSSAGNVVDFGYVNPSSLTNDIVSASTKSSPGQINLTYESTPPNLSLGADDFVLVGSDPAYFSTGPILSITKVDNVNHVANPGESFSWEITAGVATSSATAEPGPSSGATFAAGTLSNSPSSSSSFAFTVTDPLPAGVTVSQTALTNANANDGWSCTLASSSTPPTVTCTYAFASTQTLQPGQSLPSIIVPVQVDATDAAGTVLSNTATVVSTDAAPQSATDSVTVVAPPSTAAGSTPPQPTTSGSTTPTAPATSSAPTVATQPTAVKLVTGPRSAPSSITALTWGGVALASVGVGGLAVVAIEERRRQGGARGSGALR</sequence>
<dbReference type="HOGENOM" id="CLU_402080_0_0_11"/>
<dbReference type="KEGG" id="afo:Afer_1258"/>
<dbReference type="Proteomes" id="UP000000771">
    <property type="component" value="Chromosome"/>
</dbReference>
<evidence type="ECO:0008006" key="5">
    <source>
        <dbReference type="Google" id="ProtNLM"/>
    </source>
</evidence>
<feature type="compositionally biased region" description="Low complexity" evidence="1">
    <location>
        <begin position="592"/>
        <end position="631"/>
    </location>
</feature>
<evidence type="ECO:0000256" key="2">
    <source>
        <dbReference type="SAM" id="Phobius"/>
    </source>
</evidence>
<organism evidence="3 4">
    <name type="scientific">Acidimicrobium ferrooxidans (strain DSM 10331 / JCM 15462 / NBRC 103882 / ICP)</name>
    <dbReference type="NCBI Taxonomy" id="525909"/>
    <lineage>
        <taxon>Bacteria</taxon>
        <taxon>Bacillati</taxon>
        <taxon>Actinomycetota</taxon>
        <taxon>Acidimicrobiia</taxon>
        <taxon>Acidimicrobiales</taxon>
        <taxon>Acidimicrobiaceae</taxon>
        <taxon>Acidimicrobium</taxon>
    </lineage>
</organism>
<protein>
    <recommendedName>
        <fullName evidence="5">DUF11 domain-containing protein</fullName>
    </recommendedName>
</protein>
<keyword evidence="4" id="KW-1185">Reference proteome</keyword>
<evidence type="ECO:0000313" key="4">
    <source>
        <dbReference type="Proteomes" id="UP000000771"/>
    </source>
</evidence>
<dbReference type="AlphaFoldDB" id="C7LZN1"/>
<proteinExistence type="predicted"/>
<feature type="transmembrane region" description="Helical" evidence="2">
    <location>
        <begin position="647"/>
        <end position="668"/>
    </location>
</feature>
<keyword evidence="2" id="KW-0812">Transmembrane</keyword>
<dbReference type="RefSeq" id="WP_015798675.1">
    <property type="nucleotide sequence ID" value="NC_013124.1"/>
</dbReference>
<feature type="region of interest" description="Disordered" evidence="1">
    <location>
        <begin position="579"/>
        <end position="641"/>
    </location>
</feature>
<accession>C7LZN1</accession>
<reference evidence="3 4" key="1">
    <citation type="journal article" date="2009" name="Stand. Genomic Sci.">
        <title>Complete genome sequence of Acidimicrobium ferrooxidans type strain (ICP).</title>
        <authorList>
            <person name="Clum A."/>
            <person name="Nolan M."/>
            <person name="Lang E."/>
            <person name="Glavina Del Rio T."/>
            <person name="Tice H."/>
            <person name="Copeland A."/>
            <person name="Cheng J.F."/>
            <person name="Lucas S."/>
            <person name="Chen F."/>
            <person name="Bruce D."/>
            <person name="Goodwin L."/>
            <person name="Pitluck S."/>
            <person name="Ivanova N."/>
            <person name="Mavrommatis K."/>
            <person name="Mikhailova N."/>
            <person name="Pati A."/>
            <person name="Chen A."/>
            <person name="Palaniappan K."/>
            <person name="Goker M."/>
            <person name="Spring S."/>
            <person name="Land M."/>
            <person name="Hauser L."/>
            <person name="Chang Y.J."/>
            <person name="Jeffries C.C."/>
            <person name="Chain P."/>
            <person name="Bristow J."/>
            <person name="Eisen J.A."/>
            <person name="Markowitz V."/>
            <person name="Hugenholtz P."/>
            <person name="Kyrpides N.C."/>
            <person name="Klenk H.P."/>
            <person name="Lapidus A."/>
        </authorList>
    </citation>
    <scope>NUCLEOTIDE SEQUENCE [LARGE SCALE GENOMIC DNA]</scope>
    <source>
        <strain evidence="4">DSM 10331 / JCM 15462 / NBRC 103882 / ICP</strain>
    </source>
</reference>
<dbReference type="OrthoDB" id="9871874at2"/>
<keyword evidence="2" id="KW-0472">Membrane</keyword>
<dbReference type="EMBL" id="CP001631">
    <property type="protein sequence ID" value="ACU54189.1"/>
    <property type="molecule type" value="Genomic_DNA"/>
</dbReference>
<evidence type="ECO:0000313" key="3">
    <source>
        <dbReference type="EMBL" id="ACU54189.1"/>
    </source>
</evidence>
<gene>
    <name evidence="3" type="ordered locus">Afer_1258</name>
</gene>
<name>C7LZN1_ACIFD</name>
<evidence type="ECO:0000256" key="1">
    <source>
        <dbReference type="SAM" id="MobiDB-lite"/>
    </source>
</evidence>
<keyword evidence="2" id="KW-1133">Transmembrane helix</keyword>